<evidence type="ECO:0000256" key="5">
    <source>
        <dbReference type="SAM" id="SignalP"/>
    </source>
</evidence>
<keyword evidence="7" id="KW-1185">Reference proteome</keyword>
<keyword evidence="2" id="KW-0813">Transport</keyword>
<dbReference type="Pfam" id="PF01547">
    <property type="entry name" value="SBP_bac_1"/>
    <property type="match status" value="1"/>
</dbReference>
<dbReference type="Gene3D" id="3.40.190.10">
    <property type="entry name" value="Periplasmic binding protein-like II"/>
    <property type="match status" value="2"/>
</dbReference>
<dbReference type="AlphaFoldDB" id="A0A918DQT0"/>
<dbReference type="PANTHER" id="PTHR30061">
    <property type="entry name" value="MALTOSE-BINDING PERIPLASMIC PROTEIN"/>
    <property type="match status" value="1"/>
</dbReference>
<comment type="caution">
    <text evidence="6">The sequence shown here is derived from an EMBL/GenBank/DDBJ whole genome shotgun (WGS) entry which is preliminary data.</text>
</comment>
<dbReference type="RefSeq" id="WP_189129363.1">
    <property type="nucleotide sequence ID" value="NZ_BMMS01000001.1"/>
</dbReference>
<organism evidence="6 7">
    <name type="scientific">Wenjunlia tyrosinilytica</name>
    <dbReference type="NCBI Taxonomy" id="1544741"/>
    <lineage>
        <taxon>Bacteria</taxon>
        <taxon>Bacillati</taxon>
        <taxon>Actinomycetota</taxon>
        <taxon>Actinomycetes</taxon>
        <taxon>Kitasatosporales</taxon>
        <taxon>Streptomycetaceae</taxon>
        <taxon>Wenjunlia</taxon>
    </lineage>
</organism>
<feature type="chain" id="PRO_5037254399" evidence="5">
    <location>
        <begin position="21"/>
        <end position="431"/>
    </location>
</feature>
<evidence type="ECO:0000256" key="1">
    <source>
        <dbReference type="ARBA" id="ARBA00008520"/>
    </source>
</evidence>
<evidence type="ECO:0000256" key="2">
    <source>
        <dbReference type="ARBA" id="ARBA00022448"/>
    </source>
</evidence>
<accession>A0A918DQT0</accession>
<keyword evidence="3 5" id="KW-0732">Signal</keyword>
<reference evidence="6" key="2">
    <citation type="submission" date="2020-09" db="EMBL/GenBank/DDBJ databases">
        <authorList>
            <person name="Sun Q."/>
            <person name="Zhou Y."/>
        </authorList>
    </citation>
    <scope>NUCLEOTIDE SEQUENCE</scope>
    <source>
        <strain evidence="6">CGMCC 4.7201</strain>
    </source>
</reference>
<dbReference type="Proteomes" id="UP000641932">
    <property type="component" value="Unassembled WGS sequence"/>
</dbReference>
<dbReference type="GO" id="GO:0015768">
    <property type="term" value="P:maltose transport"/>
    <property type="evidence" value="ECO:0007669"/>
    <property type="project" value="TreeGrafter"/>
</dbReference>
<gene>
    <name evidence="6" type="ORF">GCM10012280_00400</name>
</gene>
<dbReference type="GO" id="GO:0042956">
    <property type="term" value="P:maltodextrin transmembrane transport"/>
    <property type="evidence" value="ECO:0007669"/>
    <property type="project" value="TreeGrafter"/>
</dbReference>
<dbReference type="EMBL" id="BMMS01000001">
    <property type="protein sequence ID" value="GGO79871.1"/>
    <property type="molecule type" value="Genomic_DNA"/>
</dbReference>
<evidence type="ECO:0000256" key="4">
    <source>
        <dbReference type="SAM" id="MobiDB-lite"/>
    </source>
</evidence>
<name>A0A918DQT0_9ACTN</name>
<feature type="region of interest" description="Disordered" evidence="4">
    <location>
        <begin position="24"/>
        <end position="46"/>
    </location>
</feature>
<dbReference type="InterPro" id="IPR006059">
    <property type="entry name" value="SBP"/>
</dbReference>
<protein>
    <submittedName>
        <fullName evidence="6">Sugar ABC transporter substrate-binding protein</fullName>
    </submittedName>
</protein>
<reference evidence="6" key="1">
    <citation type="journal article" date="2014" name="Int. J. Syst. Evol. Microbiol.">
        <title>Complete genome sequence of Corynebacterium casei LMG S-19264T (=DSM 44701T), isolated from a smear-ripened cheese.</title>
        <authorList>
            <consortium name="US DOE Joint Genome Institute (JGI-PGF)"/>
            <person name="Walter F."/>
            <person name="Albersmeier A."/>
            <person name="Kalinowski J."/>
            <person name="Ruckert C."/>
        </authorList>
    </citation>
    <scope>NUCLEOTIDE SEQUENCE</scope>
    <source>
        <strain evidence="6">CGMCC 4.7201</strain>
    </source>
</reference>
<sequence length="431" mass="45111">MRRGISIAAAVAALALGATACGSDGGDSGGDAAKKPGDVSGSITWWDTSNSTTEAPVYKELVARFEKKYPKIEVDYVNVPFDQAQNKFKTAASGGKGAPDVLRSEVGWTPGFAALGYLQKLDGTAAVDSTDDFLPGPKAGGQYKGATYGVPEVTDTLALLYNKKLLKQAGVAKPPTTWDELKAASLKVKKKTGAMGTYVNPDAYFAWPFLYGEGTDLVDVPGKKITVNSPEGVKAVETARGLIASGAAVKPDLTNGYNNMQADFGAGKVAMIVNGPWSLADDFKGKAFKDDKSNLGIATVPAGSTGKAGAPTGGHSLAVYAGSAHRDASYLFVKFMTSAESQAYVSTKVQTLPTRESAYTAEVTKDPTVKAFKEILASAKPRPQLPQGGDLFADFAANYGKVLLGGQSAKDGVDKTAKAWKQKFLKDFSTP</sequence>
<dbReference type="SUPFAM" id="SSF53850">
    <property type="entry name" value="Periplasmic binding protein-like II"/>
    <property type="match status" value="1"/>
</dbReference>
<dbReference type="GO" id="GO:1901982">
    <property type="term" value="F:maltose binding"/>
    <property type="evidence" value="ECO:0007669"/>
    <property type="project" value="TreeGrafter"/>
</dbReference>
<proteinExistence type="inferred from homology"/>
<comment type="similarity">
    <text evidence="1">Belongs to the bacterial solute-binding protein 1 family.</text>
</comment>
<dbReference type="GO" id="GO:0055052">
    <property type="term" value="C:ATP-binding cassette (ABC) transporter complex, substrate-binding subunit-containing"/>
    <property type="evidence" value="ECO:0007669"/>
    <property type="project" value="TreeGrafter"/>
</dbReference>
<dbReference type="PROSITE" id="PS51257">
    <property type="entry name" value="PROKAR_LIPOPROTEIN"/>
    <property type="match status" value="1"/>
</dbReference>
<feature type="signal peptide" evidence="5">
    <location>
        <begin position="1"/>
        <end position="20"/>
    </location>
</feature>
<dbReference type="PANTHER" id="PTHR30061:SF50">
    <property type="entry name" value="MALTOSE_MALTODEXTRIN-BINDING PERIPLASMIC PROTEIN"/>
    <property type="match status" value="1"/>
</dbReference>
<evidence type="ECO:0000313" key="6">
    <source>
        <dbReference type="EMBL" id="GGO79871.1"/>
    </source>
</evidence>
<evidence type="ECO:0000256" key="3">
    <source>
        <dbReference type="ARBA" id="ARBA00022729"/>
    </source>
</evidence>
<evidence type="ECO:0000313" key="7">
    <source>
        <dbReference type="Proteomes" id="UP000641932"/>
    </source>
</evidence>